<keyword evidence="2" id="KW-1185">Reference proteome</keyword>
<accession>A0A4R5LSB3</accession>
<dbReference type="EMBL" id="SMSE01000002">
    <property type="protein sequence ID" value="TDG13716.1"/>
    <property type="molecule type" value="Genomic_DNA"/>
</dbReference>
<gene>
    <name evidence="1" type="ORF">E2F43_09350</name>
</gene>
<name>A0A4R5LSB3_9GAMM</name>
<comment type="caution">
    <text evidence="1">The sequence shown here is derived from an EMBL/GenBank/DDBJ whole genome shotgun (WGS) entry which is preliminary data.</text>
</comment>
<proteinExistence type="predicted"/>
<reference evidence="1 2" key="1">
    <citation type="submission" date="2019-03" db="EMBL/GenBank/DDBJ databases">
        <title>Seongchinamella monodicae gen. nov., sp. nov., a novel member of the Gammaproteobacteria isolated from a tidal mudflat of beach.</title>
        <authorList>
            <person name="Yang H.G."/>
            <person name="Kang J.W."/>
            <person name="Lee S.D."/>
        </authorList>
    </citation>
    <scope>NUCLEOTIDE SEQUENCE [LARGE SCALE GENOMIC DNA]</scope>
    <source>
        <strain evidence="1 2">GH4-78</strain>
    </source>
</reference>
<evidence type="ECO:0000313" key="1">
    <source>
        <dbReference type="EMBL" id="TDG13716.1"/>
    </source>
</evidence>
<dbReference type="RefSeq" id="WP_133211959.1">
    <property type="nucleotide sequence ID" value="NZ_SMSE01000002.1"/>
</dbReference>
<dbReference type="AlphaFoldDB" id="A0A4R5LSB3"/>
<sequence>MRDNDTQPPKQSRWLKLMLEGQLTRDSVLKTRTEIDEDKRRAEDLEAVRRTLSGGEKDSGVR</sequence>
<dbReference type="Proteomes" id="UP000295554">
    <property type="component" value="Unassembled WGS sequence"/>
</dbReference>
<protein>
    <submittedName>
        <fullName evidence="1">Uncharacterized protein</fullName>
    </submittedName>
</protein>
<organism evidence="1 2">
    <name type="scientific">Seongchinamella unica</name>
    <dbReference type="NCBI Taxonomy" id="2547392"/>
    <lineage>
        <taxon>Bacteria</taxon>
        <taxon>Pseudomonadati</taxon>
        <taxon>Pseudomonadota</taxon>
        <taxon>Gammaproteobacteria</taxon>
        <taxon>Cellvibrionales</taxon>
        <taxon>Halieaceae</taxon>
        <taxon>Seongchinamella</taxon>
    </lineage>
</organism>
<evidence type="ECO:0000313" key="2">
    <source>
        <dbReference type="Proteomes" id="UP000295554"/>
    </source>
</evidence>